<dbReference type="InterPro" id="IPR018247">
    <property type="entry name" value="EF_Hand_1_Ca_BS"/>
</dbReference>
<dbReference type="InterPro" id="IPR017853">
    <property type="entry name" value="GH"/>
</dbReference>
<dbReference type="SUPFAM" id="SSF51445">
    <property type="entry name" value="(Trans)glycosidases"/>
    <property type="match status" value="1"/>
</dbReference>
<dbReference type="Pfam" id="PF00404">
    <property type="entry name" value="Dockerin_1"/>
    <property type="match status" value="1"/>
</dbReference>
<dbReference type="Proteomes" id="UP000010420">
    <property type="component" value="Unassembled WGS sequence"/>
</dbReference>
<evidence type="ECO:0000256" key="4">
    <source>
        <dbReference type="SAM" id="SignalP"/>
    </source>
</evidence>
<keyword evidence="4" id="KW-0732">Signal</keyword>
<dbReference type="STRING" id="545697.HMPREF0216_03275"/>
<dbReference type="Pfam" id="PF17137">
    <property type="entry name" value="DUF5110"/>
    <property type="match status" value="1"/>
</dbReference>
<dbReference type="InterPro" id="IPR008965">
    <property type="entry name" value="CBM2/CBM3_carb-bd_dom_sf"/>
</dbReference>
<comment type="similarity">
    <text evidence="1">Belongs to the glycosyl hydrolase 31 family.</text>
</comment>
<protein>
    <submittedName>
        <fullName evidence="6">F5/8 type C domain protein</fullName>
    </submittedName>
</protein>
<dbReference type="RefSeq" id="WP_005216049.1">
    <property type="nucleotide sequence ID" value="NZ_KB291714.1"/>
</dbReference>
<dbReference type="SUPFAM" id="SSF74650">
    <property type="entry name" value="Galactose mutarotase-like"/>
    <property type="match status" value="1"/>
</dbReference>
<dbReference type="InterPro" id="IPR013780">
    <property type="entry name" value="Glyco_hydro_b"/>
</dbReference>
<dbReference type="PANTHER" id="PTHR22762:SF166">
    <property type="entry name" value="ALPHA-GLUCOSIDASE"/>
    <property type="match status" value="1"/>
</dbReference>
<dbReference type="PANTHER" id="PTHR22762">
    <property type="entry name" value="ALPHA-GLUCOSIDASE"/>
    <property type="match status" value="1"/>
</dbReference>
<feature type="signal peptide" evidence="4">
    <location>
        <begin position="1"/>
        <end position="32"/>
    </location>
</feature>
<dbReference type="CDD" id="cd06596">
    <property type="entry name" value="GH31_CPE1046"/>
    <property type="match status" value="1"/>
</dbReference>
<feature type="chain" id="PRO_5003956919" evidence="4">
    <location>
        <begin position="33"/>
        <end position="1512"/>
    </location>
</feature>
<accession>L1Q381</accession>
<dbReference type="GO" id="GO:0004553">
    <property type="term" value="F:hydrolase activity, hydrolyzing O-glycosyl compounds"/>
    <property type="evidence" value="ECO:0007669"/>
    <property type="project" value="InterPro"/>
</dbReference>
<dbReference type="GO" id="GO:0030246">
    <property type="term" value="F:carbohydrate binding"/>
    <property type="evidence" value="ECO:0007669"/>
    <property type="project" value="InterPro"/>
</dbReference>
<dbReference type="SUPFAM" id="SSF49785">
    <property type="entry name" value="Galactose-binding domain-like"/>
    <property type="match status" value="2"/>
</dbReference>
<dbReference type="Gene3D" id="2.60.40.1180">
    <property type="entry name" value="Golgi alpha-mannosidase II"/>
    <property type="match status" value="2"/>
</dbReference>
<dbReference type="EMBL" id="AMEZ01000132">
    <property type="protein sequence ID" value="EKY22336.1"/>
    <property type="molecule type" value="Genomic_DNA"/>
</dbReference>
<feature type="compositionally biased region" description="Basic and acidic residues" evidence="3">
    <location>
        <begin position="97"/>
        <end position="117"/>
    </location>
</feature>
<dbReference type="SUPFAM" id="SSF49265">
    <property type="entry name" value="Fibronectin type III"/>
    <property type="match status" value="1"/>
</dbReference>
<dbReference type="PROSITE" id="PS50853">
    <property type="entry name" value="FN3"/>
    <property type="match status" value="1"/>
</dbReference>
<dbReference type="SUPFAM" id="SSF51011">
    <property type="entry name" value="Glycosyl hydrolase domain"/>
    <property type="match status" value="1"/>
</dbReference>
<dbReference type="Gene3D" id="2.60.40.680">
    <property type="match status" value="1"/>
</dbReference>
<dbReference type="Pfam" id="PF21365">
    <property type="entry name" value="Glyco_hydro_31_3rd"/>
    <property type="match status" value="1"/>
</dbReference>
<dbReference type="SUPFAM" id="SSF49384">
    <property type="entry name" value="Carbohydrate-binding domain"/>
    <property type="match status" value="1"/>
</dbReference>
<dbReference type="OrthoDB" id="176168at2"/>
<evidence type="ECO:0000256" key="3">
    <source>
        <dbReference type="SAM" id="MobiDB-lite"/>
    </source>
</evidence>
<evidence type="ECO:0000259" key="5">
    <source>
        <dbReference type="PROSITE" id="PS50853"/>
    </source>
</evidence>
<evidence type="ECO:0000256" key="2">
    <source>
        <dbReference type="ARBA" id="ARBA00023295"/>
    </source>
</evidence>
<dbReference type="Gene3D" id="3.20.20.80">
    <property type="entry name" value="Glycosidases"/>
    <property type="match status" value="1"/>
</dbReference>
<comment type="caution">
    <text evidence="6">The sequence shown here is derived from an EMBL/GenBank/DDBJ whole genome shotgun (WGS) entry which is preliminary data.</text>
</comment>
<dbReference type="Gene3D" id="2.60.40.1760">
    <property type="entry name" value="glycosyl hydrolase (family 31)"/>
    <property type="match status" value="1"/>
</dbReference>
<dbReference type="eggNOG" id="COG1501">
    <property type="taxonomic scope" value="Bacteria"/>
</dbReference>
<dbReference type="InterPro" id="IPR036116">
    <property type="entry name" value="FN3_sf"/>
</dbReference>
<dbReference type="PROSITE" id="PS00018">
    <property type="entry name" value="EF_HAND_1"/>
    <property type="match status" value="1"/>
</dbReference>
<proteinExistence type="inferred from homology"/>
<feature type="domain" description="Fibronectin type-III" evidence="5">
    <location>
        <begin position="870"/>
        <end position="953"/>
    </location>
</feature>
<dbReference type="SMART" id="SM00060">
    <property type="entry name" value="FN3"/>
    <property type="match status" value="1"/>
</dbReference>
<dbReference type="Pfam" id="PF00754">
    <property type="entry name" value="F5_F8_type_C"/>
    <property type="match status" value="2"/>
</dbReference>
<dbReference type="InterPro" id="IPR000421">
    <property type="entry name" value="FA58C"/>
</dbReference>
<dbReference type="Gene3D" id="2.60.120.260">
    <property type="entry name" value="Galactose-binding domain-like"/>
    <property type="match status" value="2"/>
</dbReference>
<feature type="region of interest" description="Disordered" evidence="3">
    <location>
        <begin position="96"/>
        <end position="121"/>
    </location>
</feature>
<dbReference type="InterPro" id="IPR036439">
    <property type="entry name" value="Dockerin_dom_sf"/>
</dbReference>
<reference evidence="6 7" key="1">
    <citation type="submission" date="2012-05" db="EMBL/GenBank/DDBJ databases">
        <authorList>
            <person name="Weinstock G."/>
            <person name="Sodergren E."/>
            <person name="Lobos E.A."/>
            <person name="Fulton L."/>
            <person name="Fulton R."/>
            <person name="Courtney L."/>
            <person name="Fronick C."/>
            <person name="O'Laughlin M."/>
            <person name="Godfrey J."/>
            <person name="Wilson R.M."/>
            <person name="Miner T."/>
            <person name="Farmer C."/>
            <person name="Delehaunty K."/>
            <person name="Cordes M."/>
            <person name="Minx P."/>
            <person name="Tomlinson C."/>
            <person name="Chen J."/>
            <person name="Wollam A."/>
            <person name="Pepin K.H."/>
            <person name="Bhonagiri V."/>
            <person name="Zhang X."/>
            <person name="Suruliraj S."/>
            <person name="Warren W."/>
            <person name="Mitreva M."/>
            <person name="Mardis E.R."/>
            <person name="Wilson R.K."/>
        </authorList>
    </citation>
    <scope>NUCLEOTIDE SEQUENCE [LARGE SCALE GENOMIC DNA]</scope>
    <source>
        <strain evidence="6 7">DSM 1785</strain>
    </source>
</reference>
<dbReference type="InterPro" id="IPR000322">
    <property type="entry name" value="Glyco_hydro_31_TIM"/>
</dbReference>
<dbReference type="HOGENOM" id="CLU_001337_1_1_9"/>
<keyword evidence="7" id="KW-1185">Reference proteome</keyword>
<dbReference type="InterPro" id="IPR033403">
    <property type="entry name" value="DUF5110"/>
</dbReference>
<dbReference type="InterPro" id="IPR011013">
    <property type="entry name" value="Gal_mutarotase_sf_dom"/>
</dbReference>
<dbReference type="Pfam" id="PF01055">
    <property type="entry name" value="Glyco_hydro_31_2nd"/>
    <property type="match status" value="1"/>
</dbReference>
<keyword evidence="2" id="KW-0326">Glycosidase</keyword>
<evidence type="ECO:0000313" key="6">
    <source>
        <dbReference type="EMBL" id="EKY22336.1"/>
    </source>
</evidence>
<dbReference type="CDD" id="cd00063">
    <property type="entry name" value="FN3"/>
    <property type="match status" value="1"/>
</dbReference>
<evidence type="ECO:0000256" key="1">
    <source>
        <dbReference type="ARBA" id="ARBA00007806"/>
    </source>
</evidence>
<organism evidence="6 7">
    <name type="scientific">Clostridium celatum DSM 1785</name>
    <dbReference type="NCBI Taxonomy" id="545697"/>
    <lineage>
        <taxon>Bacteria</taxon>
        <taxon>Bacillati</taxon>
        <taxon>Bacillota</taxon>
        <taxon>Clostridia</taxon>
        <taxon>Eubacteriales</taxon>
        <taxon>Clostridiaceae</taxon>
        <taxon>Clostridium</taxon>
    </lineage>
</organism>
<dbReference type="InterPro" id="IPR025887">
    <property type="entry name" value="Glyco_hydro_31_N_dom"/>
</dbReference>
<keyword evidence="2" id="KW-0378">Hydrolase</keyword>
<dbReference type="InterPro" id="IPR013783">
    <property type="entry name" value="Ig-like_fold"/>
</dbReference>
<dbReference type="Gene3D" id="1.10.1330.10">
    <property type="entry name" value="Dockerin domain"/>
    <property type="match status" value="1"/>
</dbReference>
<name>L1Q381_9CLOT</name>
<dbReference type="InterPro" id="IPR002105">
    <property type="entry name" value="Dockerin_1_rpt"/>
</dbReference>
<evidence type="ECO:0000313" key="7">
    <source>
        <dbReference type="Proteomes" id="UP000010420"/>
    </source>
</evidence>
<dbReference type="Pfam" id="PF00041">
    <property type="entry name" value="fn3"/>
    <property type="match status" value="1"/>
</dbReference>
<dbReference type="CDD" id="cd14752">
    <property type="entry name" value="GH31_N"/>
    <property type="match status" value="1"/>
</dbReference>
<sequence>MKRKMIIRIVAVLTLSAVMATNSMMTMGNVYANELTEGAEQQEYETLAVDSDYSQIGGVESYIVDGNKVTFKMVTGEYVRVSLLDNDVIRLYMDPNGEFKEDPTPNDESHVTTIREKDDDEYEGVDAKVEDGDIITVSTDIIELRMEKATGKMELFNKATEQTLWREAEPLKYTDSETVQTLETSSDEYFYGGGMQNGRFSHKGEIINIRNENNWVDGGVASPTPFYFSTSGYGVMRNTFKPGQYDFASTTENIVVTKHSEKRFDAYYFIDDTANGIIKGFHELTGDPLLMPEYAFYLGHLNCYSRDWINDETGQESQTPAPGFDRQETLMVDAKEVLDTHISNDIPLGYFLPNDGYGCGYGRAETIDENIENLKTFVDYTREKGVQTGLWTQSQLTPTGNQAAYLERDIEKEVGYAGTNAVKTDVAWVGAGYSFALNSVRQAAEGIENNSRDNARPYVVAVDGWAGTQRYATLWSGDQSGGNWEYIRFHIPTYIGTGLSGNPNMGSDMDGIFGGKNPVIQTRDFQWKAFTPIQLDMDGWGSNAKNPYVFGEPYTSINRMYLKLKGELMPYIYSNASVATNEGMPMIRAMMLEYPNEYTYGKDTQYQYMWGENMLVAPIYQDTESDALGNDVRNDIYLPDEDQIWIDYFTGKQYQGGGVLNNFEAPVWKLPLFIKNGAIIPMANENNTPEAIDSSIRKYEVYPSGDTSFEVYEDDGLTTDYKEGKSATTLVTSLAPKTGKGTAVIKAGKLEGSYDDMITERKTEFVVNVSEKPTELTVKVGGNDVKLTEAKSLEEYNSGSNMYFYDEAPNLNKYATEGSEFADIEITTTPKVYVNVEATDVTKNEVELTVKDFVNTQEGVNSDLNTNLSAPTNLQAPQELITPTTINLTWDAVEGATSYDIDIDGVIFRNITATEYKKIDLEFDTVYKYRVRSVNSEGYSEWSDYIEARTKLDPYTNVPKDMVAIWEWGNYGTDYLENAVDNNDSSMFHSAGNAIDKPFIVDMQKAYDIEFLDLKFRANANGSVSRALVYSSVDGVNYTKVFDNTIDYGNAWSTDGNVKRIEFASPIKARYFKIVTKESRNNFLAINEVRPVKVDGTVGKVVGDWNNSGKVEEGDLTFLQNYAGLSNVDADWHYVSDADLNNNGLIDAYDIAYVANKLNGGVTETDTKISGEINIIPSKKNIKAGETFTVNVVGVELADINSFSVELPIDSSKYEFVNIAPTELTSGMTNFSKLRVHSDGSQAAYVIFNNIGEKAKISGTENIATVTLKAKTDVTFDIEATDALLVDSKLNQRDAADIYRNVPEGMTAIWDLGNELQFYPQNAVDNDDSTRFMYAQRDGVDKEFIINMNGEYDLERIDVLCRDINIGSGNGGVLRAEIYTSVDGENYELVYSNAEETGLPVWVNEGKYNVAMLEEVVKARYIKIVPKETLGGYISFKEIRPIAVAKSVEVPEEPEIPVVVVKDHLNLAVEIANEVTEEELLDVVPAVVVEFKEALDAANAILENENSTQEEV</sequence>
<dbReference type="Gene3D" id="2.60.40.10">
    <property type="entry name" value="Immunoglobulins"/>
    <property type="match status" value="1"/>
</dbReference>
<dbReference type="InterPro" id="IPR008979">
    <property type="entry name" value="Galactose-bd-like_sf"/>
</dbReference>
<dbReference type="Pfam" id="PF13802">
    <property type="entry name" value="Gal_mutarotas_2"/>
    <property type="match status" value="1"/>
</dbReference>
<dbReference type="InterPro" id="IPR048395">
    <property type="entry name" value="Glyco_hydro_31_C"/>
</dbReference>
<dbReference type="GO" id="GO:0000272">
    <property type="term" value="P:polysaccharide catabolic process"/>
    <property type="evidence" value="ECO:0007669"/>
    <property type="project" value="InterPro"/>
</dbReference>
<dbReference type="CDD" id="cd08759">
    <property type="entry name" value="Type_III_cohesin_like"/>
    <property type="match status" value="1"/>
</dbReference>
<feature type="non-terminal residue" evidence="6">
    <location>
        <position position="1512"/>
    </location>
</feature>
<dbReference type="SUPFAM" id="SSF63446">
    <property type="entry name" value="Type I dockerin domain"/>
    <property type="match status" value="1"/>
</dbReference>
<dbReference type="InterPro" id="IPR003961">
    <property type="entry name" value="FN3_dom"/>
</dbReference>
<gene>
    <name evidence="6" type="ORF">HMPREF0216_03275</name>
</gene>